<dbReference type="AlphaFoldDB" id="A0AB38C106"/>
<gene>
    <name evidence="2" type="ORF">SAMN05444065_12927</name>
</gene>
<keyword evidence="1" id="KW-0812">Transmembrane</keyword>
<feature type="transmembrane region" description="Helical" evidence="1">
    <location>
        <begin position="62"/>
        <end position="83"/>
    </location>
</feature>
<sequence>MIHVVKFFLRFITVLIGAVFLARYLVGSGLVRAGLNTSVGDKVYTELRGVFNVIGSEDAETLIVSVVLLNSLIVVGLSAWLLSNISPMYSSYKKTSERVSGFGHYFSELDITQWLKVIWDSKLAYSALKKVSKKF</sequence>
<protein>
    <submittedName>
        <fullName evidence="2">Uncharacterized protein</fullName>
    </submittedName>
</protein>
<name>A0AB38C106_PSESX</name>
<keyword evidence="1" id="KW-0472">Membrane</keyword>
<reference evidence="2 3" key="1">
    <citation type="submission" date="2016-10" db="EMBL/GenBank/DDBJ databases">
        <authorList>
            <person name="Varghese N."/>
            <person name="Submissions S."/>
        </authorList>
    </citation>
    <scope>NUCLEOTIDE SEQUENCE [LARGE SCALE GENOMIC DNA]</scope>
    <source>
        <strain evidence="2 3">BS0292</strain>
    </source>
</reference>
<comment type="caution">
    <text evidence="2">The sequence shown here is derived from an EMBL/GenBank/DDBJ whole genome shotgun (WGS) entry which is preliminary data.</text>
</comment>
<proteinExistence type="predicted"/>
<organism evidence="2 3">
    <name type="scientific">Pseudomonas syringae</name>
    <dbReference type="NCBI Taxonomy" id="317"/>
    <lineage>
        <taxon>Bacteria</taxon>
        <taxon>Pseudomonadati</taxon>
        <taxon>Pseudomonadota</taxon>
        <taxon>Gammaproteobacteria</taxon>
        <taxon>Pseudomonadales</taxon>
        <taxon>Pseudomonadaceae</taxon>
        <taxon>Pseudomonas</taxon>
    </lineage>
</organism>
<dbReference type="Proteomes" id="UP000183083">
    <property type="component" value="Unassembled WGS sequence"/>
</dbReference>
<evidence type="ECO:0000313" key="3">
    <source>
        <dbReference type="Proteomes" id="UP000183083"/>
    </source>
</evidence>
<evidence type="ECO:0000256" key="1">
    <source>
        <dbReference type="SAM" id="Phobius"/>
    </source>
</evidence>
<accession>A0AB38C106</accession>
<dbReference type="EMBL" id="FOVV01000029">
    <property type="protein sequence ID" value="SFO53425.1"/>
    <property type="molecule type" value="Genomic_DNA"/>
</dbReference>
<keyword evidence="1" id="KW-1133">Transmembrane helix</keyword>
<evidence type="ECO:0000313" key="2">
    <source>
        <dbReference type="EMBL" id="SFO53425.1"/>
    </source>
</evidence>
<feature type="transmembrane region" description="Helical" evidence="1">
    <location>
        <begin position="7"/>
        <end position="26"/>
    </location>
</feature>